<accession>A0ACC0AVN2</accession>
<reference evidence="2" key="1">
    <citation type="journal article" date="2023" name="Nat. Plants">
        <title>Single-cell RNA sequencing provides a high-resolution roadmap for understanding the multicellular compartmentation of specialized metabolism.</title>
        <authorList>
            <person name="Sun S."/>
            <person name="Shen X."/>
            <person name="Li Y."/>
            <person name="Li Y."/>
            <person name="Wang S."/>
            <person name="Li R."/>
            <person name="Zhang H."/>
            <person name="Shen G."/>
            <person name="Guo B."/>
            <person name="Wei J."/>
            <person name="Xu J."/>
            <person name="St-Pierre B."/>
            <person name="Chen S."/>
            <person name="Sun C."/>
        </authorList>
    </citation>
    <scope>NUCLEOTIDE SEQUENCE [LARGE SCALE GENOMIC DNA]</scope>
</reference>
<protein>
    <submittedName>
        <fullName evidence="1">Uncharacterized protein</fullName>
    </submittedName>
</protein>
<evidence type="ECO:0000313" key="1">
    <source>
        <dbReference type="EMBL" id="KAI5664507.1"/>
    </source>
</evidence>
<dbReference type="Proteomes" id="UP001060085">
    <property type="component" value="Linkage Group LG05"/>
</dbReference>
<evidence type="ECO:0000313" key="2">
    <source>
        <dbReference type="Proteomes" id="UP001060085"/>
    </source>
</evidence>
<name>A0ACC0AVN2_CATRO</name>
<gene>
    <name evidence="1" type="ORF">M9H77_23830</name>
</gene>
<comment type="caution">
    <text evidence="1">The sequence shown here is derived from an EMBL/GenBank/DDBJ whole genome shotgun (WGS) entry which is preliminary data.</text>
</comment>
<keyword evidence="2" id="KW-1185">Reference proteome</keyword>
<proteinExistence type="predicted"/>
<dbReference type="EMBL" id="CM044705">
    <property type="protein sequence ID" value="KAI5664507.1"/>
    <property type="molecule type" value="Genomic_DNA"/>
</dbReference>
<sequence length="134" mass="15218">MNRDVQANEYIHVPITRARAKKMKAYDYSLAKGMVAFNEETLKNELKSKNEGFEDEGKPPKLLMMYTISKEYSMEQVGGPTAGRPYTYPLRVDPPPTMGPPPTVVDRLLERQSLKTKPTMDSRFYPTVTGSNNK</sequence>
<organism evidence="1 2">
    <name type="scientific">Catharanthus roseus</name>
    <name type="common">Madagascar periwinkle</name>
    <name type="synonym">Vinca rosea</name>
    <dbReference type="NCBI Taxonomy" id="4058"/>
    <lineage>
        <taxon>Eukaryota</taxon>
        <taxon>Viridiplantae</taxon>
        <taxon>Streptophyta</taxon>
        <taxon>Embryophyta</taxon>
        <taxon>Tracheophyta</taxon>
        <taxon>Spermatophyta</taxon>
        <taxon>Magnoliopsida</taxon>
        <taxon>eudicotyledons</taxon>
        <taxon>Gunneridae</taxon>
        <taxon>Pentapetalae</taxon>
        <taxon>asterids</taxon>
        <taxon>lamiids</taxon>
        <taxon>Gentianales</taxon>
        <taxon>Apocynaceae</taxon>
        <taxon>Rauvolfioideae</taxon>
        <taxon>Vinceae</taxon>
        <taxon>Catharanthinae</taxon>
        <taxon>Catharanthus</taxon>
    </lineage>
</organism>